<keyword evidence="3" id="KW-1185">Reference proteome</keyword>
<evidence type="ECO:0000256" key="1">
    <source>
        <dbReference type="SAM" id="Phobius"/>
    </source>
</evidence>
<organism evidence="2 3">
    <name type="scientific">Acinetobacter modestus</name>
    <dbReference type="NCBI Taxonomy" id="1776740"/>
    <lineage>
        <taxon>Bacteria</taxon>
        <taxon>Pseudomonadati</taxon>
        <taxon>Pseudomonadota</taxon>
        <taxon>Gammaproteobacteria</taxon>
        <taxon>Moraxellales</taxon>
        <taxon>Moraxellaceae</taxon>
        <taxon>Acinetobacter</taxon>
    </lineage>
</organism>
<sequence>MRKSQQGASYIAILFGVILFAMAVKAAVAIWPAYWDDKIIDTQIQELLKESPDNVTPAKFTAQMEQRMEMNNVRDLRFPNIAQVTYKDDLVVKKKYEVRKPFVLNISLVMNFEKTFDQKSAKQAQ</sequence>
<dbReference type="Pfam" id="PF16137">
    <property type="entry name" value="DUF4845"/>
    <property type="match status" value="1"/>
</dbReference>
<feature type="transmembrane region" description="Helical" evidence="1">
    <location>
        <begin position="12"/>
        <end position="35"/>
    </location>
</feature>
<evidence type="ECO:0000313" key="2">
    <source>
        <dbReference type="EMBL" id="ENU27270.1"/>
    </source>
</evidence>
<reference evidence="2 3" key="2">
    <citation type="journal article" date="2016" name="Int. J. Syst. Evol. Microbiol.">
        <title>Taxonomy of haemolytic and/or proteolytic strains of the genus Acinetobacter with the proposal of Acinetobacter courvalinii sp. nov. (genomic species 14 sensu Bouvet &amp; Jeanjean), Acinetobacter dispersus sp. nov. (genomic species 17), Acinetobacter modestus sp. nov., Acinetobacter proteolyticus sp. nov. and Acinetobacter vivianii sp. nov.</title>
        <authorList>
            <person name="Nemec A."/>
            <person name="Radolfova-Krizova L."/>
            <person name="Maixnerova M."/>
            <person name="Vrestiakova E."/>
            <person name="Jezek P."/>
            <person name="Sedo O."/>
        </authorList>
    </citation>
    <scope>NUCLEOTIDE SEQUENCE [LARGE SCALE GENOMIC DNA]</scope>
    <source>
        <strain evidence="2 3">NIPH 236</strain>
    </source>
</reference>
<dbReference type="RefSeq" id="WP_004661247.1">
    <property type="nucleotide sequence ID" value="NZ_BMDV01000002.1"/>
</dbReference>
<accession>A0ABN0JPP7</accession>
<protein>
    <recommendedName>
        <fullName evidence="4">DUF4845 domain-containing protein</fullName>
    </recommendedName>
</protein>
<evidence type="ECO:0008006" key="4">
    <source>
        <dbReference type="Google" id="ProtNLM"/>
    </source>
</evidence>
<keyword evidence="1" id="KW-1133">Transmembrane helix</keyword>
<dbReference type="InterPro" id="IPR032314">
    <property type="entry name" value="DUF4845"/>
</dbReference>
<evidence type="ECO:0000313" key="3">
    <source>
        <dbReference type="Proteomes" id="UP000013190"/>
    </source>
</evidence>
<keyword evidence="1" id="KW-0812">Transmembrane</keyword>
<proteinExistence type="predicted"/>
<dbReference type="GeneID" id="92834791"/>
<dbReference type="EMBL" id="APOJ01000022">
    <property type="protein sequence ID" value="ENU27270.1"/>
    <property type="molecule type" value="Genomic_DNA"/>
</dbReference>
<dbReference type="Proteomes" id="UP000013190">
    <property type="component" value="Unassembled WGS sequence"/>
</dbReference>
<name>A0ABN0JPP7_9GAMM</name>
<reference evidence="3" key="1">
    <citation type="submission" date="2013-02" db="EMBL/GenBank/DDBJ databases">
        <title>The Genome Sequence of Acinetobacter sp. NIPH 236.</title>
        <authorList>
            <consortium name="The Broad Institute Genome Sequencing Platform"/>
            <consortium name="The Broad Institute Genome Sequencing Center for Infectious Disease"/>
            <person name="Cerqueira G."/>
            <person name="Feldgarden M."/>
            <person name="Courvalin P."/>
            <person name="Perichon B."/>
            <person name="Grillot-Courvalin C."/>
            <person name="Clermont D."/>
            <person name="Rocha E."/>
            <person name="Yoon E.-J."/>
            <person name="Nemec A."/>
            <person name="Walker B."/>
            <person name="Young S.K."/>
            <person name="Zeng Q."/>
            <person name="Gargeya S."/>
            <person name="Fitzgerald M."/>
            <person name="Haas B."/>
            <person name="Abouelleil A."/>
            <person name="Alvarado L."/>
            <person name="Arachchi H.M."/>
            <person name="Berlin A.M."/>
            <person name="Chapman S.B."/>
            <person name="Dewar J."/>
            <person name="Goldberg J."/>
            <person name="Griggs A."/>
            <person name="Gujja S."/>
            <person name="Hansen M."/>
            <person name="Howarth C."/>
            <person name="Imamovic A."/>
            <person name="Larimer J."/>
            <person name="McCowan C."/>
            <person name="Murphy C."/>
            <person name="Neiman D."/>
            <person name="Pearson M."/>
            <person name="Priest M."/>
            <person name="Roberts A."/>
            <person name="Saif S."/>
            <person name="Shea T."/>
            <person name="Sisk P."/>
            <person name="Sykes S."/>
            <person name="Wortman J."/>
            <person name="Nusbaum C."/>
            <person name="Birren B."/>
        </authorList>
    </citation>
    <scope>NUCLEOTIDE SEQUENCE [LARGE SCALE GENOMIC DNA]</scope>
    <source>
        <strain evidence="3">NIPH 236</strain>
    </source>
</reference>
<gene>
    <name evidence="2" type="ORF">F992_01382</name>
</gene>
<comment type="caution">
    <text evidence="2">The sequence shown here is derived from an EMBL/GenBank/DDBJ whole genome shotgun (WGS) entry which is preliminary data.</text>
</comment>
<keyword evidence="1" id="KW-0472">Membrane</keyword>